<feature type="non-terminal residue" evidence="1">
    <location>
        <position position="279"/>
    </location>
</feature>
<proteinExistence type="predicted"/>
<evidence type="ECO:0000313" key="2">
    <source>
        <dbReference type="Proteomes" id="UP000800039"/>
    </source>
</evidence>
<organism evidence="1 2">
    <name type="scientific">Cucurbitaria berberidis CBS 394.84</name>
    <dbReference type="NCBI Taxonomy" id="1168544"/>
    <lineage>
        <taxon>Eukaryota</taxon>
        <taxon>Fungi</taxon>
        <taxon>Dikarya</taxon>
        <taxon>Ascomycota</taxon>
        <taxon>Pezizomycotina</taxon>
        <taxon>Dothideomycetes</taxon>
        <taxon>Pleosporomycetidae</taxon>
        <taxon>Pleosporales</taxon>
        <taxon>Pleosporineae</taxon>
        <taxon>Cucurbitariaceae</taxon>
        <taxon>Cucurbitaria</taxon>
    </lineage>
</organism>
<dbReference type="GeneID" id="63849833"/>
<protein>
    <submittedName>
        <fullName evidence="1">Uncharacterized protein</fullName>
    </submittedName>
</protein>
<dbReference type="RefSeq" id="XP_040793932.1">
    <property type="nucleotide sequence ID" value="XM_040932582.1"/>
</dbReference>
<gene>
    <name evidence="1" type="ORF">K460DRAFT_362112</name>
</gene>
<evidence type="ECO:0000313" key="1">
    <source>
        <dbReference type="EMBL" id="KAF1851369.1"/>
    </source>
</evidence>
<comment type="caution">
    <text evidence="1">The sequence shown here is derived from an EMBL/GenBank/DDBJ whole genome shotgun (WGS) entry which is preliminary data.</text>
</comment>
<accession>A0A9P4GTS1</accession>
<dbReference type="EMBL" id="ML976614">
    <property type="protein sequence ID" value="KAF1851369.1"/>
    <property type="molecule type" value="Genomic_DNA"/>
</dbReference>
<dbReference type="OrthoDB" id="3789648at2759"/>
<sequence length="279" mass="31100">MYADASKLIEANTADGDPDIPMTSSQGAVFDANLQQTDDNSRACHMDNDSDGDVLDMYDNEGDDLSISPLSELTYFDADTQQFAAFTALNQVLLHVGEHDILACLPRNDDDSSEFGLDTYILEIIEPLRNDYIATSQTRLTNETTLDCFDFKSARSPWIAKSQQALTWPDAVQSITLHDGKSKNRRPQLSLETRLEPVPEDLEGACMSPILFRLAKVLFYLKALRISLVVTFGMACQLSHFTSRASRFQQRLYPGGIHPSMIACSGELKVKNPWLCGEF</sequence>
<dbReference type="Proteomes" id="UP000800039">
    <property type="component" value="Unassembled WGS sequence"/>
</dbReference>
<reference evidence="1" key="1">
    <citation type="submission" date="2020-01" db="EMBL/GenBank/DDBJ databases">
        <authorList>
            <consortium name="DOE Joint Genome Institute"/>
            <person name="Haridas S."/>
            <person name="Albert R."/>
            <person name="Binder M."/>
            <person name="Bloem J."/>
            <person name="Labutti K."/>
            <person name="Salamov A."/>
            <person name="Andreopoulos B."/>
            <person name="Baker S.E."/>
            <person name="Barry K."/>
            <person name="Bills G."/>
            <person name="Bluhm B.H."/>
            <person name="Cannon C."/>
            <person name="Castanera R."/>
            <person name="Culley D.E."/>
            <person name="Daum C."/>
            <person name="Ezra D."/>
            <person name="Gonzalez J.B."/>
            <person name="Henrissat B."/>
            <person name="Kuo A."/>
            <person name="Liang C."/>
            <person name="Lipzen A."/>
            <person name="Lutzoni F."/>
            <person name="Magnuson J."/>
            <person name="Mondo S."/>
            <person name="Nolan M."/>
            <person name="Ohm R."/>
            <person name="Pangilinan J."/>
            <person name="Park H.-J."/>
            <person name="Ramirez L."/>
            <person name="Alfaro M."/>
            <person name="Sun H."/>
            <person name="Tritt A."/>
            <person name="Yoshinaga Y."/>
            <person name="Zwiers L.-H."/>
            <person name="Turgeon B.G."/>
            <person name="Goodwin S.B."/>
            <person name="Spatafora J.W."/>
            <person name="Crous P.W."/>
            <person name="Grigoriev I.V."/>
        </authorList>
    </citation>
    <scope>NUCLEOTIDE SEQUENCE</scope>
    <source>
        <strain evidence="1">CBS 394.84</strain>
    </source>
</reference>
<name>A0A9P4GTS1_9PLEO</name>
<dbReference type="AlphaFoldDB" id="A0A9P4GTS1"/>
<keyword evidence="2" id="KW-1185">Reference proteome</keyword>